<dbReference type="InterPro" id="IPR019775">
    <property type="entry name" value="WD40_repeat_CS"/>
</dbReference>
<comment type="subcellular location">
    <subcellularLocation>
        <location evidence="1">Nucleus</location>
    </subcellularLocation>
</comment>
<dbReference type="Bgee" id="ENSAMXG00000042349">
    <property type="expression patterns" value="Expressed in muscle tissue and 14 other cell types or tissues"/>
</dbReference>
<dbReference type="GO" id="GO:0034967">
    <property type="term" value="C:Set3 complex"/>
    <property type="evidence" value="ECO:0007669"/>
    <property type="project" value="TreeGrafter"/>
</dbReference>
<comment type="similarity">
    <text evidence="5">Belongs to the WD repeat EBI family.</text>
</comment>
<dbReference type="SUPFAM" id="SSF50978">
    <property type="entry name" value="WD40 repeat-like"/>
    <property type="match status" value="1"/>
</dbReference>
<dbReference type="PROSITE" id="PS00678">
    <property type="entry name" value="WD_REPEATS_1"/>
    <property type="match status" value="1"/>
</dbReference>
<dbReference type="InterPro" id="IPR001680">
    <property type="entry name" value="WD40_rpt"/>
</dbReference>
<evidence type="ECO:0000256" key="4">
    <source>
        <dbReference type="ARBA" id="ARBA00023242"/>
    </source>
</evidence>
<evidence type="ECO:0000256" key="2">
    <source>
        <dbReference type="ARBA" id="ARBA00022574"/>
    </source>
</evidence>
<evidence type="ECO:0000256" key="3">
    <source>
        <dbReference type="ARBA" id="ARBA00022737"/>
    </source>
</evidence>
<name>A0A3B1K4X6_ASTMX</name>
<dbReference type="SMART" id="SM00320">
    <property type="entry name" value="WD40"/>
    <property type="match status" value="2"/>
</dbReference>
<dbReference type="InterPro" id="IPR045183">
    <property type="entry name" value="Ebi-like"/>
</dbReference>
<protein>
    <submittedName>
        <fullName evidence="7">Uncharacterized protein</fullName>
    </submittedName>
</protein>
<evidence type="ECO:0000313" key="8">
    <source>
        <dbReference type="Proteomes" id="UP000018467"/>
    </source>
</evidence>
<keyword evidence="8" id="KW-1185">Reference proteome</keyword>
<dbReference type="GO" id="GO:0006357">
    <property type="term" value="P:regulation of transcription by RNA polymerase II"/>
    <property type="evidence" value="ECO:0007669"/>
    <property type="project" value="TreeGrafter"/>
</dbReference>
<dbReference type="AlphaFoldDB" id="A0A3B1K4X6"/>
<reference evidence="8" key="2">
    <citation type="journal article" date="2014" name="Nat. Commun.">
        <title>The cavefish genome reveals candidate genes for eye loss.</title>
        <authorList>
            <person name="McGaugh S.E."/>
            <person name="Gross J.B."/>
            <person name="Aken B."/>
            <person name="Blin M."/>
            <person name="Borowsky R."/>
            <person name="Chalopin D."/>
            <person name="Hinaux H."/>
            <person name="Jeffery W.R."/>
            <person name="Keene A."/>
            <person name="Ma L."/>
            <person name="Minx P."/>
            <person name="Murphy D."/>
            <person name="O'Quin K.E."/>
            <person name="Retaux S."/>
            <person name="Rohner N."/>
            <person name="Searle S.M."/>
            <person name="Stahl B.A."/>
            <person name="Tabin C."/>
            <person name="Volff J.N."/>
            <person name="Yoshizawa M."/>
            <person name="Warren W.C."/>
        </authorList>
    </citation>
    <scope>NUCLEOTIDE SEQUENCE [LARGE SCALE GENOMIC DNA]</scope>
    <source>
        <strain evidence="8">female</strain>
    </source>
</reference>
<organism evidence="7 8">
    <name type="scientific">Astyanax mexicanus</name>
    <name type="common">Blind cave fish</name>
    <name type="synonym">Astyanax fasciatus mexicanus</name>
    <dbReference type="NCBI Taxonomy" id="7994"/>
    <lineage>
        <taxon>Eukaryota</taxon>
        <taxon>Metazoa</taxon>
        <taxon>Chordata</taxon>
        <taxon>Craniata</taxon>
        <taxon>Vertebrata</taxon>
        <taxon>Euteleostomi</taxon>
        <taxon>Actinopterygii</taxon>
        <taxon>Neopterygii</taxon>
        <taxon>Teleostei</taxon>
        <taxon>Ostariophysi</taxon>
        <taxon>Characiformes</taxon>
        <taxon>Characoidei</taxon>
        <taxon>Acestrorhamphidae</taxon>
        <taxon>Acestrorhamphinae</taxon>
        <taxon>Astyanax</taxon>
    </lineage>
</organism>
<dbReference type="Proteomes" id="UP000018467">
    <property type="component" value="Unassembled WGS sequence"/>
</dbReference>
<evidence type="ECO:0000256" key="5">
    <source>
        <dbReference type="ARBA" id="ARBA00025741"/>
    </source>
</evidence>
<proteinExistence type="inferred from homology"/>
<dbReference type="InterPro" id="IPR036322">
    <property type="entry name" value="WD40_repeat_dom_sf"/>
</dbReference>
<accession>A0A3B1K4X6</accession>
<dbReference type="PANTHER" id="PTHR22846:SF2">
    <property type="entry name" value="F-BOX-LIKE_WD REPEAT-CONTAINING PROTEIN EBI"/>
    <property type="match status" value="1"/>
</dbReference>
<dbReference type="PROSITE" id="PS50082">
    <property type="entry name" value="WD_REPEATS_2"/>
    <property type="match status" value="1"/>
</dbReference>
<evidence type="ECO:0000256" key="1">
    <source>
        <dbReference type="ARBA" id="ARBA00004123"/>
    </source>
</evidence>
<reference evidence="8" key="1">
    <citation type="submission" date="2013-03" db="EMBL/GenBank/DDBJ databases">
        <authorList>
            <person name="Jeffery W."/>
            <person name="Warren W."/>
            <person name="Wilson R.K."/>
        </authorList>
    </citation>
    <scope>NUCLEOTIDE SEQUENCE</scope>
    <source>
        <strain evidence="8">female</strain>
    </source>
</reference>
<keyword evidence="2 6" id="KW-0853">WD repeat</keyword>
<dbReference type="GeneTree" id="ENSGT00940000169428"/>
<dbReference type="Ensembl" id="ENSAMXT00000045729.1">
    <property type="protein sequence ID" value="ENSAMXP00000049563.1"/>
    <property type="gene ID" value="ENSAMXG00000042349.1"/>
</dbReference>
<keyword evidence="3" id="KW-0677">Repeat</keyword>
<dbReference type="PANTHER" id="PTHR22846">
    <property type="entry name" value="WD40 REPEAT PROTEIN"/>
    <property type="match status" value="1"/>
</dbReference>
<reference evidence="7" key="4">
    <citation type="submission" date="2025-09" db="UniProtKB">
        <authorList>
            <consortium name="Ensembl"/>
        </authorList>
    </citation>
    <scope>IDENTIFICATION</scope>
</reference>
<dbReference type="PROSITE" id="PS50294">
    <property type="entry name" value="WD_REPEATS_REGION"/>
    <property type="match status" value="1"/>
</dbReference>
<sequence length="229" mass="24728">MAGDLRKCPLRKLEGHNSRVTSCSWSTEQGLLATGSQDGTVRLWDISQNSTDLLHTHSCNSEAASMSDGSVGTHLLSPVMWSSRGTLLAAFQNKLINIWTVRGSQVHVETQPSWVTAMSWVQSSCPFPSQVASGQANTAESLLLGRLDGSLCWLEVSEEGGVGGVKVESTDLSHCQRKEAPQCLSWYSTDRPFAVGYPDGKILLASTDSFDTEQPILLTAFHVCTASPL</sequence>
<evidence type="ECO:0000313" key="7">
    <source>
        <dbReference type="Ensembl" id="ENSAMXP00000049563.1"/>
    </source>
</evidence>
<dbReference type="InParanoid" id="A0A3B1K4X6"/>
<dbReference type="STRING" id="7994.ENSAMXP00000049563"/>
<dbReference type="InterPro" id="IPR015943">
    <property type="entry name" value="WD40/YVTN_repeat-like_dom_sf"/>
</dbReference>
<dbReference type="Pfam" id="PF00400">
    <property type="entry name" value="WD40"/>
    <property type="match status" value="1"/>
</dbReference>
<feature type="repeat" description="WD" evidence="6">
    <location>
        <begin position="13"/>
        <end position="54"/>
    </location>
</feature>
<reference evidence="7" key="3">
    <citation type="submission" date="2025-08" db="UniProtKB">
        <authorList>
            <consortium name="Ensembl"/>
        </authorList>
    </citation>
    <scope>IDENTIFICATION</scope>
</reference>
<evidence type="ECO:0000256" key="6">
    <source>
        <dbReference type="PROSITE-ProRule" id="PRU00221"/>
    </source>
</evidence>
<dbReference type="GO" id="GO:0003714">
    <property type="term" value="F:transcription corepressor activity"/>
    <property type="evidence" value="ECO:0007669"/>
    <property type="project" value="InterPro"/>
</dbReference>
<keyword evidence="4" id="KW-0539">Nucleus</keyword>
<dbReference type="Gene3D" id="2.130.10.10">
    <property type="entry name" value="YVTN repeat-like/Quinoprotein amine dehydrogenase"/>
    <property type="match status" value="1"/>
</dbReference>